<evidence type="ECO:0000259" key="12">
    <source>
        <dbReference type="Pfam" id="PF01259"/>
    </source>
</evidence>
<evidence type="ECO:0000313" key="14">
    <source>
        <dbReference type="Proteomes" id="UP000679247"/>
    </source>
</evidence>
<accession>A0ABX8FCD0</accession>
<dbReference type="RefSeq" id="WP_214477357.1">
    <property type="nucleotide sequence ID" value="NZ_CANKUS010000022.1"/>
</dbReference>
<dbReference type="PROSITE" id="PS01057">
    <property type="entry name" value="SAICAR_SYNTHETASE_1"/>
    <property type="match status" value="1"/>
</dbReference>
<keyword evidence="6 11" id="KW-0547">Nucleotide-binding</keyword>
<name>A0ABX8FCD0_9BACI</name>
<evidence type="ECO:0000256" key="7">
    <source>
        <dbReference type="ARBA" id="ARBA00022755"/>
    </source>
</evidence>
<dbReference type="EMBL" id="CP071709">
    <property type="protein sequence ID" value="QVY62031.1"/>
    <property type="molecule type" value="Genomic_DNA"/>
</dbReference>
<dbReference type="InterPro" id="IPR018236">
    <property type="entry name" value="SAICAR_synthetase_CS"/>
</dbReference>
<sequence length="241" mass="27353">MEKRTLLYEGKAKKIYSTDEKEIVWIEYKDSATAYNGEKKASIAGKGRLNNEITSLLFLKLQELGIGSHFVKRISPTEQLVKRVDIIPLETVVRNYSAGSFSKRLGMEEGLLLSRPIVEFYYKDDDLGDPILTEDHIEILALASVEEVEELKVKALQVNKVLSQFFKELGIVLIDFKLEFGKDANGDIILADEISPDTCRLWDEKTKEKLDKDVFRRDLGDLTEAYETILARLGGRTACTK</sequence>
<keyword evidence="14" id="KW-1185">Reference proteome</keyword>
<dbReference type="InterPro" id="IPR050089">
    <property type="entry name" value="SAICAR_synthetase"/>
</dbReference>
<dbReference type="Pfam" id="PF01259">
    <property type="entry name" value="SAICAR_synt"/>
    <property type="match status" value="1"/>
</dbReference>
<evidence type="ECO:0000256" key="10">
    <source>
        <dbReference type="ARBA" id="ARBA00048475"/>
    </source>
</evidence>
<evidence type="ECO:0000256" key="3">
    <source>
        <dbReference type="ARBA" id="ARBA00012217"/>
    </source>
</evidence>
<gene>
    <name evidence="11" type="primary">purC</name>
    <name evidence="13" type="ORF">J1899_02640</name>
</gene>
<evidence type="ECO:0000256" key="1">
    <source>
        <dbReference type="ARBA" id="ARBA00004672"/>
    </source>
</evidence>
<dbReference type="PANTHER" id="PTHR43599">
    <property type="entry name" value="MULTIFUNCTIONAL PROTEIN ADE2"/>
    <property type="match status" value="1"/>
</dbReference>
<dbReference type="InterPro" id="IPR001636">
    <property type="entry name" value="SAICAR_synth"/>
</dbReference>
<evidence type="ECO:0000256" key="4">
    <source>
        <dbReference type="ARBA" id="ARBA00016460"/>
    </source>
</evidence>
<dbReference type="Proteomes" id="UP000679247">
    <property type="component" value="Chromosome"/>
</dbReference>
<dbReference type="PROSITE" id="PS01058">
    <property type="entry name" value="SAICAR_SYNTHETASE_2"/>
    <property type="match status" value="1"/>
</dbReference>
<dbReference type="SUPFAM" id="SSF56104">
    <property type="entry name" value="SAICAR synthase-like"/>
    <property type="match status" value="1"/>
</dbReference>
<evidence type="ECO:0000256" key="6">
    <source>
        <dbReference type="ARBA" id="ARBA00022741"/>
    </source>
</evidence>
<dbReference type="CDD" id="cd01415">
    <property type="entry name" value="SAICAR_synt_PurC"/>
    <property type="match status" value="1"/>
</dbReference>
<evidence type="ECO:0000256" key="11">
    <source>
        <dbReference type="HAMAP-Rule" id="MF_00137"/>
    </source>
</evidence>
<dbReference type="NCBIfam" id="TIGR00081">
    <property type="entry name" value="purC"/>
    <property type="match status" value="1"/>
</dbReference>
<comment type="catalytic activity">
    <reaction evidence="10 11">
        <text>5-amino-1-(5-phospho-D-ribosyl)imidazole-4-carboxylate + L-aspartate + ATP = (2S)-2-[5-amino-1-(5-phospho-beta-D-ribosyl)imidazole-4-carboxamido]succinate + ADP + phosphate + 2 H(+)</text>
        <dbReference type="Rhea" id="RHEA:22628"/>
        <dbReference type="ChEBI" id="CHEBI:15378"/>
        <dbReference type="ChEBI" id="CHEBI:29991"/>
        <dbReference type="ChEBI" id="CHEBI:30616"/>
        <dbReference type="ChEBI" id="CHEBI:43474"/>
        <dbReference type="ChEBI" id="CHEBI:58443"/>
        <dbReference type="ChEBI" id="CHEBI:77657"/>
        <dbReference type="ChEBI" id="CHEBI:456216"/>
        <dbReference type="EC" id="6.3.2.6"/>
    </reaction>
</comment>
<comment type="pathway">
    <text evidence="1 11">Purine metabolism; IMP biosynthesis via de novo pathway; 5-amino-1-(5-phospho-D-ribosyl)imidazole-4-carboxamide from 5-amino-1-(5-phospho-D-ribosyl)imidazole-4-carboxylate: step 1/2.</text>
</comment>
<feature type="domain" description="SAICAR synthetase/ADE2 N-terminal" evidence="12">
    <location>
        <begin position="6"/>
        <end position="232"/>
    </location>
</feature>
<protein>
    <recommendedName>
        <fullName evidence="4 11">Phosphoribosylaminoimidazole-succinocarboxamide synthase</fullName>
        <ecNumber evidence="3 11">6.3.2.6</ecNumber>
    </recommendedName>
    <alternativeName>
        <fullName evidence="9 11">SAICAR synthetase</fullName>
    </alternativeName>
</protein>
<evidence type="ECO:0000313" key="13">
    <source>
        <dbReference type="EMBL" id="QVY62031.1"/>
    </source>
</evidence>
<proteinExistence type="inferred from homology"/>
<dbReference type="Gene3D" id="3.30.470.20">
    <property type="entry name" value="ATP-grasp fold, B domain"/>
    <property type="match status" value="1"/>
</dbReference>
<evidence type="ECO:0000256" key="5">
    <source>
        <dbReference type="ARBA" id="ARBA00022598"/>
    </source>
</evidence>
<dbReference type="GO" id="GO:0004639">
    <property type="term" value="F:phosphoribosylaminoimidazolesuccinocarboxamide synthase activity"/>
    <property type="evidence" value="ECO:0007669"/>
    <property type="project" value="UniProtKB-EC"/>
</dbReference>
<dbReference type="Gene3D" id="3.30.200.20">
    <property type="entry name" value="Phosphorylase Kinase, domain 1"/>
    <property type="match status" value="1"/>
</dbReference>
<evidence type="ECO:0000256" key="9">
    <source>
        <dbReference type="ARBA" id="ARBA00030409"/>
    </source>
</evidence>
<organism evidence="13 14">
    <name type="scientific">Cytobacillus gottheilii</name>
    <dbReference type="NCBI Taxonomy" id="859144"/>
    <lineage>
        <taxon>Bacteria</taxon>
        <taxon>Bacillati</taxon>
        <taxon>Bacillota</taxon>
        <taxon>Bacilli</taxon>
        <taxon>Bacillales</taxon>
        <taxon>Bacillaceae</taxon>
        <taxon>Cytobacillus</taxon>
    </lineage>
</organism>
<keyword evidence="7 11" id="KW-0658">Purine biosynthesis</keyword>
<evidence type="ECO:0000256" key="8">
    <source>
        <dbReference type="ARBA" id="ARBA00022840"/>
    </source>
</evidence>
<keyword evidence="8 11" id="KW-0067">ATP-binding</keyword>
<dbReference type="InterPro" id="IPR033934">
    <property type="entry name" value="SAICAR_synt_PurC"/>
</dbReference>
<dbReference type="EC" id="6.3.2.6" evidence="3 11"/>
<evidence type="ECO:0000256" key="2">
    <source>
        <dbReference type="ARBA" id="ARBA00010190"/>
    </source>
</evidence>
<comment type="similarity">
    <text evidence="2 11">Belongs to the SAICAR synthetase family.</text>
</comment>
<dbReference type="InterPro" id="IPR028923">
    <property type="entry name" value="SAICAR_synt/ADE2_N"/>
</dbReference>
<keyword evidence="5 11" id="KW-0436">Ligase</keyword>
<dbReference type="HAMAP" id="MF_00137">
    <property type="entry name" value="SAICAR_synth"/>
    <property type="match status" value="1"/>
</dbReference>
<reference evidence="13 14" key="1">
    <citation type="submission" date="2021-03" db="EMBL/GenBank/DDBJ databases">
        <title>The first data on the complete genome of the tetrodotoxin-producing bacterium.</title>
        <authorList>
            <person name="Melnikova D.I."/>
            <person name="Nijland R."/>
            <person name="Magarlamov T.Y."/>
        </authorList>
    </citation>
    <scope>NUCLEOTIDE SEQUENCE [LARGE SCALE GENOMIC DNA]</scope>
    <source>
        <strain evidence="13 14">1839</strain>
    </source>
</reference>
<dbReference type="PANTHER" id="PTHR43599:SF3">
    <property type="entry name" value="SI:DKEY-6E2.2"/>
    <property type="match status" value="1"/>
</dbReference>